<dbReference type="InterPro" id="IPR052314">
    <property type="entry name" value="Immune_rcpt_domain"/>
</dbReference>
<evidence type="ECO:0000313" key="8">
    <source>
        <dbReference type="Proteomes" id="UP000001073"/>
    </source>
</evidence>
<keyword evidence="3" id="KW-0393">Immunoglobulin domain</keyword>
<accession>A0A2I3HBR4</accession>
<reference evidence="7 8" key="1">
    <citation type="submission" date="2012-10" db="EMBL/GenBank/DDBJ databases">
        <authorList>
            <consortium name="Gibbon Genome Sequencing Consortium"/>
        </authorList>
    </citation>
    <scope>NUCLEOTIDE SEQUENCE [LARGE SCALE GENOMIC DNA]</scope>
</reference>
<dbReference type="OMA" id="WDKPNAS"/>
<dbReference type="FunCoup" id="A0A2I3HBR4">
    <property type="interactions" value="166"/>
</dbReference>
<dbReference type="InterPro" id="IPR013783">
    <property type="entry name" value="Ig-like_fold"/>
</dbReference>
<dbReference type="AlphaFoldDB" id="A0A2I3HBR4"/>
<dbReference type="InterPro" id="IPR036179">
    <property type="entry name" value="Ig-like_dom_sf"/>
</dbReference>
<keyword evidence="4" id="KW-0812">Transmembrane</keyword>
<reference evidence="7" key="3">
    <citation type="submission" date="2025-09" db="UniProtKB">
        <authorList>
            <consortium name="Ensembl"/>
        </authorList>
    </citation>
    <scope>IDENTIFICATION</scope>
</reference>
<evidence type="ECO:0000256" key="2">
    <source>
        <dbReference type="ARBA" id="ARBA00023157"/>
    </source>
</evidence>
<feature type="signal peptide" evidence="5">
    <location>
        <begin position="1"/>
        <end position="24"/>
    </location>
</feature>
<evidence type="ECO:0000313" key="7">
    <source>
        <dbReference type="Ensembl" id="ENSNLEP00000041074.1"/>
    </source>
</evidence>
<dbReference type="InParanoid" id="A0A2I3HBR4"/>
<dbReference type="Ensembl" id="ENSNLET00000043495.1">
    <property type="protein sequence ID" value="ENSNLEP00000041074.1"/>
    <property type="gene ID" value="ENSNLEG00000032855.1"/>
</dbReference>
<name>A0A2I3HBR4_NOMLE</name>
<feature type="chain" id="PRO_5014169926" description="Immunoglobulin V-set domain-containing protein" evidence="5">
    <location>
        <begin position="25"/>
        <end position="202"/>
    </location>
</feature>
<proteinExistence type="predicted"/>
<dbReference type="EMBL" id="ADFV01032507">
    <property type="status" value="NOT_ANNOTATED_CDS"/>
    <property type="molecule type" value="Genomic_DNA"/>
</dbReference>
<sequence length="202" mass="22663">MAWGVHTCCFHLCWCCSWPQGAVPEELHKHSGQTLFLQHQYSPKRGPYQPKSWRQQASPNWCALLVTSSKPQTAVQKSRYTIWDKPNASVFKITMIQLKEDSGSYWCGIYNTSKNFITVLRFIVCCLFSLVPAMSPMWTLPWLPMNTGRLEVTAVEPPGHDSKFGSEERGRRCSAPICLGSAGPKLLISVLCGLLLAKGLML</sequence>
<feature type="domain" description="Immunoglobulin V-set" evidence="6">
    <location>
        <begin position="23"/>
        <end position="117"/>
    </location>
</feature>
<evidence type="ECO:0000259" key="6">
    <source>
        <dbReference type="Pfam" id="PF07686"/>
    </source>
</evidence>
<dbReference type="GO" id="GO:0009986">
    <property type="term" value="C:cell surface"/>
    <property type="evidence" value="ECO:0007669"/>
    <property type="project" value="TreeGrafter"/>
</dbReference>
<dbReference type="Proteomes" id="UP000001073">
    <property type="component" value="Chromosome 17"/>
</dbReference>
<reference evidence="7" key="2">
    <citation type="submission" date="2025-08" db="UniProtKB">
        <authorList>
            <consortium name="Ensembl"/>
        </authorList>
    </citation>
    <scope>IDENTIFICATION</scope>
</reference>
<dbReference type="InterPro" id="IPR013106">
    <property type="entry name" value="Ig_V-set"/>
</dbReference>
<organism evidence="7 8">
    <name type="scientific">Nomascus leucogenys</name>
    <name type="common">Northern white-cheeked gibbon</name>
    <name type="synonym">Hylobates leucogenys</name>
    <dbReference type="NCBI Taxonomy" id="61853"/>
    <lineage>
        <taxon>Eukaryota</taxon>
        <taxon>Metazoa</taxon>
        <taxon>Chordata</taxon>
        <taxon>Craniata</taxon>
        <taxon>Vertebrata</taxon>
        <taxon>Euteleostomi</taxon>
        <taxon>Mammalia</taxon>
        <taxon>Eutheria</taxon>
        <taxon>Euarchontoglires</taxon>
        <taxon>Primates</taxon>
        <taxon>Haplorrhini</taxon>
        <taxon>Catarrhini</taxon>
        <taxon>Hylobatidae</taxon>
        <taxon>Nomascus</taxon>
    </lineage>
</organism>
<feature type="transmembrane region" description="Helical" evidence="4">
    <location>
        <begin position="119"/>
        <end position="138"/>
    </location>
</feature>
<dbReference type="GeneTree" id="ENSGT00940000153835"/>
<evidence type="ECO:0000256" key="4">
    <source>
        <dbReference type="SAM" id="Phobius"/>
    </source>
</evidence>
<dbReference type="Gene3D" id="2.60.40.10">
    <property type="entry name" value="Immunoglobulins"/>
    <property type="match status" value="1"/>
</dbReference>
<protein>
    <recommendedName>
        <fullName evidence="6">Immunoglobulin V-set domain-containing protein</fullName>
    </recommendedName>
</protein>
<keyword evidence="2" id="KW-1015">Disulfide bond</keyword>
<evidence type="ECO:0000256" key="1">
    <source>
        <dbReference type="ARBA" id="ARBA00022729"/>
    </source>
</evidence>
<dbReference type="PANTHER" id="PTHR16423">
    <property type="entry name" value="TREM-LIKE TRANSCRIPT PROTEIN"/>
    <property type="match status" value="1"/>
</dbReference>
<dbReference type="GO" id="GO:0034157">
    <property type="term" value="P:positive regulation of toll-like receptor 7 signaling pathway"/>
    <property type="evidence" value="ECO:0007669"/>
    <property type="project" value="TreeGrafter"/>
</dbReference>
<keyword evidence="4" id="KW-0472">Membrane</keyword>
<evidence type="ECO:0000256" key="5">
    <source>
        <dbReference type="SAM" id="SignalP"/>
    </source>
</evidence>
<keyword evidence="4" id="KW-1133">Transmembrane helix</keyword>
<keyword evidence="8" id="KW-1185">Reference proteome</keyword>
<dbReference type="PANTHER" id="PTHR16423:SF9">
    <property type="entry name" value="TREM-LIKE TRANSCRIPT 4 PROTEIN"/>
    <property type="match status" value="1"/>
</dbReference>
<dbReference type="SUPFAM" id="SSF48726">
    <property type="entry name" value="Immunoglobulin"/>
    <property type="match status" value="1"/>
</dbReference>
<dbReference type="Pfam" id="PF07686">
    <property type="entry name" value="V-set"/>
    <property type="match status" value="1"/>
</dbReference>
<dbReference type="GO" id="GO:0038023">
    <property type="term" value="F:signaling receptor activity"/>
    <property type="evidence" value="ECO:0007669"/>
    <property type="project" value="TreeGrafter"/>
</dbReference>
<evidence type="ECO:0000256" key="3">
    <source>
        <dbReference type="ARBA" id="ARBA00023319"/>
    </source>
</evidence>
<keyword evidence="1 5" id="KW-0732">Signal</keyword>